<evidence type="ECO:0000256" key="2">
    <source>
        <dbReference type="SAM" id="Phobius"/>
    </source>
</evidence>
<feature type="transmembrane region" description="Helical" evidence="2">
    <location>
        <begin position="23"/>
        <end position="43"/>
    </location>
</feature>
<protein>
    <submittedName>
        <fullName evidence="3">Uncharacterized protein</fullName>
    </submittedName>
</protein>
<proteinExistence type="predicted"/>
<dbReference type="Gene3D" id="3.40.50.300">
    <property type="entry name" value="P-loop containing nucleotide triphosphate hydrolases"/>
    <property type="match status" value="1"/>
</dbReference>
<sequence length="760" mass="82370">MTTSKRRQNKNWQLDWAGRHGTAWGTVNACLTVVSVAVVGRYVQGWWPIRETPMLLFAAALTVLAVVAVLGRAAVRKTGTPGATVFYQVCCMVGAGIWVMFMYAADQWTWRSVISGVAALAFAAIVAGVLAGLASDDPPPADDEKKEEEVPARPTVGPDGNPDETLPKRNALAIEWEERLNRLCDVPKGSTVQVPNVELWPKGNGYTVEAVMPAVGGLSWKTVNQAADSLANDLDLDEGCRLNVEMGPSRRVALIEVMTQSTLGEDQPYGDDYSPLSIYDPLPGAVRDDGTEIGPELRSKCMLLVGETGSGKTNAGNVIGVGVARCRDALLWDIDFTAGLYLNLLAAFMAGKAKQPAVDWAAWDEHEALLMTRAAMRGHRARKSGYLELMREVDDDKIPVSAEVPEVVIRADEIKRITGAPSEYPELKQHLSDIIFEGRAAAFREVLLGLRATADIVDTGIQAQCGVIAVTRAKSDAEYAWAFGWHSGATVEGAPHPGCGFISLESGAKPIPEKWRRLRPKQLMEVGMAVDGIQPQMDELTRLALDGRNPDGTPMQGLLPGDLDCYSTRWERFRDRFGGDHPSQPGLPTPPADDVESNAAQGVRSEGDELPTPPAGPVVSQAQALSDLAATMATLQEAVAKAKAEHGEDANLPPYDPQLHADFDAILEAEGFGTDVDWGDPDNWATLVESAPQPDDEDKLLNLIRDAGPTGARPRDLLNQLKEQHGIVTSRDTLHTRLRALRDAGKVHNREHGRWKLETN</sequence>
<dbReference type="OrthoDB" id="3315119at2"/>
<dbReference type="Proteomes" id="UP000277671">
    <property type="component" value="Unassembled WGS sequence"/>
</dbReference>
<comment type="caution">
    <text evidence="3">The sequence shown here is derived from an EMBL/GenBank/DDBJ whole genome shotgun (WGS) entry which is preliminary data.</text>
</comment>
<keyword evidence="2" id="KW-0812">Transmembrane</keyword>
<organism evidence="3 4">
    <name type="scientific">Micromonospora pisi</name>
    <dbReference type="NCBI Taxonomy" id="589240"/>
    <lineage>
        <taxon>Bacteria</taxon>
        <taxon>Bacillati</taxon>
        <taxon>Actinomycetota</taxon>
        <taxon>Actinomycetes</taxon>
        <taxon>Micromonosporales</taxon>
        <taxon>Micromonosporaceae</taxon>
        <taxon>Micromonospora</taxon>
    </lineage>
</organism>
<reference evidence="3 4" key="1">
    <citation type="submission" date="2018-10" db="EMBL/GenBank/DDBJ databases">
        <title>Sequencing the genomes of 1000 actinobacteria strains.</title>
        <authorList>
            <person name="Klenk H.-P."/>
        </authorList>
    </citation>
    <scope>NUCLEOTIDE SEQUENCE [LARGE SCALE GENOMIC DNA]</scope>
    <source>
        <strain evidence="3 4">DSM 45175</strain>
    </source>
</reference>
<dbReference type="AlphaFoldDB" id="A0A495JUP5"/>
<evidence type="ECO:0000313" key="4">
    <source>
        <dbReference type="Proteomes" id="UP000277671"/>
    </source>
</evidence>
<evidence type="ECO:0000313" key="3">
    <source>
        <dbReference type="EMBL" id="RKR92737.1"/>
    </source>
</evidence>
<feature type="region of interest" description="Disordered" evidence="1">
    <location>
        <begin position="136"/>
        <end position="166"/>
    </location>
</feature>
<feature type="transmembrane region" description="Helical" evidence="2">
    <location>
        <begin position="85"/>
        <end position="105"/>
    </location>
</feature>
<dbReference type="InterPro" id="IPR027417">
    <property type="entry name" value="P-loop_NTPase"/>
</dbReference>
<feature type="region of interest" description="Disordered" evidence="1">
    <location>
        <begin position="575"/>
        <end position="618"/>
    </location>
</feature>
<keyword evidence="4" id="KW-1185">Reference proteome</keyword>
<dbReference type="EMBL" id="RBKT01000001">
    <property type="protein sequence ID" value="RKR92737.1"/>
    <property type="molecule type" value="Genomic_DNA"/>
</dbReference>
<evidence type="ECO:0000256" key="1">
    <source>
        <dbReference type="SAM" id="MobiDB-lite"/>
    </source>
</evidence>
<keyword evidence="2" id="KW-0472">Membrane</keyword>
<name>A0A495JUP5_9ACTN</name>
<feature type="transmembrane region" description="Helical" evidence="2">
    <location>
        <begin position="55"/>
        <end position="73"/>
    </location>
</feature>
<gene>
    <name evidence="3" type="ORF">BDK92_7215</name>
</gene>
<keyword evidence="2" id="KW-1133">Transmembrane helix</keyword>
<accession>A0A495JUP5</accession>
<feature type="compositionally biased region" description="Basic and acidic residues" evidence="1">
    <location>
        <begin position="142"/>
        <end position="151"/>
    </location>
</feature>
<dbReference type="RefSeq" id="WP_121160689.1">
    <property type="nucleotide sequence ID" value="NZ_RBKT01000001.1"/>
</dbReference>